<dbReference type="AlphaFoldDB" id="A0A0L9TVU1"/>
<dbReference type="STRING" id="3914.A0A0L9TVU1"/>
<dbReference type="GO" id="GO:0030003">
    <property type="term" value="P:intracellular monoatomic cation homeostasis"/>
    <property type="evidence" value="ECO:0007669"/>
    <property type="project" value="TreeGrafter"/>
</dbReference>
<dbReference type="PANTHER" id="PTHR14009:SF9">
    <property type="entry name" value="LETM1-LIKE PROTEIN"/>
    <property type="match status" value="1"/>
</dbReference>
<dbReference type="Gramene" id="KOM34512">
    <property type="protein sequence ID" value="KOM34512"/>
    <property type="gene ID" value="LR48_Vigan02g066200"/>
</dbReference>
<dbReference type="PANTHER" id="PTHR14009">
    <property type="entry name" value="LEUCINE ZIPPER-EF-HAND CONTAINING TRANSMEMBRANE PROTEIN"/>
    <property type="match status" value="1"/>
</dbReference>
<evidence type="ECO:0000313" key="1">
    <source>
        <dbReference type="EMBL" id="KOM34512.1"/>
    </source>
</evidence>
<accession>A0A0L9TVU1</accession>
<dbReference type="EMBL" id="CM003372">
    <property type="protein sequence ID" value="KOM34512.1"/>
    <property type="molecule type" value="Genomic_DNA"/>
</dbReference>
<evidence type="ECO:0008006" key="3">
    <source>
        <dbReference type="Google" id="ProtNLM"/>
    </source>
</evidence>
<proteinExistence type="predicted"/>
<dbReference type="GO" id="GO:0005743">
    <property type="term" value="C:mitochondrial inner membrane"/>
    <property type="evidence" value="ECO:0007669"/>
    <property type="project" value="InterPro"/>
</dbReference>
<protein>
    <recommendedName>
        <fullName evidence="3">LETM1-like protein</fullName>
    </recommendedName>
</protein>
<sequence length="558" mass="62083">MIHRLCAGVNCKSTGSSSNCWLSNGSPYAGKKVSKLDCLLLSKWGSSRKGCLIRYDFLLSGNPGLGCRKCYLVFSNPRRRVHLLPFASSDDSVTTNGSLQTSTGTGLEKMRVKLNRSLEDEEFCEGLVQALYDAARVYELAIKEHKSFSRMSWFSTAWLGVDQNAWVKALSCQAAVYSLLHAASEISSQSDGRDRNVNIFVQRSLLRLSSPLESLIREKLSAKHPEAYEWFWSEQVPAVVTSFVDKLQGDGRFSVATALSGKNVGVSSGSDISLLLLALTCISAIAKLGPSKVSCSQFFSMITEITGSLMDMLVGLIPVSQAYNSIKNIGLHREFLVHFGPRASSCRAKEKWGSEEVVFWVNLAQRQLQQAIDKEKIWSRLTTSESIEVLEKDLAVFGFFIALGRSTRSFLLTNGFETLDDPIEDFIRYLIGGSILYYPQLSSISSYQFYVEVVCEELDWLPFYPGITSVSKQSHMHRNKQEGPPNPDAVPQAFDACSHWIQSFIKYSTWPESPSNVKAAEFLSTGHKKLMECMEELGMISLGKNIDAIVKKDEVSDN</sequence>
<dbReference type="Proteomes" id="UP000053144">
    <property type="component" value="Chromosome 2"/>
</dbReference>
<name>A0A0L9TVU1_PHAAN</name>
<dbReference type="OMA" id="YNCNELV"/>
<gene>
    <name evidence="1" type="ORF">LR48_Vigan02g066200</name>
</gene>
<dbReference type="InterPro" id="IPR044202">
    <property type="entry name" value="LETM1/MDM38-like"/>
</dbReference>
<organism evidence="1 2">
    <name type="scientific">Phaseolus angularis</name>
    <name type="common">Azuki bean</name>
    <name type="synonym">Vigna angularis</name>
    <dbReference type="NCBI Taxonomy" id="3914"/>
    <lineage>
        <taxon>Eukaryota</taxon>
        <taxon>Viridiplantae</taxon>
        <taxon>Streptophyta</taxon>
        <taxon>Embryophyta</taxon>
        <taxon>Tracheophyta</taxon>
        <taxon>Spermatophyta</taxon>
        <taxon>Magnoliopsida</taxon>
        <taxon>eudicotyledons</taxon>
        <taxon>Gunneridae</taxon>
        <taxon>Pentapetalae</taxon>
        <taxon>rosids</taxon>
        <taxon>fabids</taxon>
        <taxon>Fabales</taxon>
        <taxon>Fabaceae</taxon>
        <taxon>Papilionoideae</taxon>
        <taxon>50 kb inversion clade</taxon>
        <taxon>NPAAA clade</taxon>
        <taxon>indigoferoid/millettioid clade</taxon>
        <taxon>Phaseoleae</taxon>
        <taxon>Vigna</taxon>
    </lineage>
</organism>
<evidence type="ECO:0000313" key="2">
    <source>
        <dbReference type="Proteomes" id="UP000053144"/>
    </source>
</evidence>
<reference evidence="2" key="1">
    <citation type="journal article" date="2015" name="Proc. Natl. Acad. Sci. U.S.A.">
        <title>Genome sequencing of adzuki bean (Vigna angularis) provides insight into high starch and low fat accumulation and domestication.</title>
        <authorList>
            <person name="Yang K."/>
            <person name="Tian Z."/>
            <person name="Chen C."/>
            <person name="Luo L."/>
            <person name="Zhao B."/>
            <person name="Wang Z."/>
            <person name="Yu L."/>
            <person name="Li Y."/>
            <person name="Sun Y."/>
            <person name="Li W."/>
            <person name="Chen Y."/>
            <person name="Li Y."/>
            <person name="Zhang Y."/>
            <person name="Ai D."/>
            <person name="Zhao J."/>
            <person name="Shang C."/>
            <person name="Ma Y."/>
            <person name="Wu B."/>
            <person name="Wang M."/>
            <person name="Gao L."/>
            <person name="Sun D."/>
            <person name="Zhang P."/>
            <person name="Guo F."/>
            <person name="Wang W."/>
            <person name="Li Y."/>
            <person name="Wang J."/>
            <person name="Varshney R.K."/>
            <person name="Wang J."/>
            <person name="Ling H.Q."/>
            <person name="Wan P."/>
        </authorList>
    </citation>
    <scope>NUCLEOTIDE SEQUENCE</scope>
    <source>
        <strain evidence="2">cv. Jingnong 6</strain>
    </source>
</reference>